<dbReference type="EMBL" id="LT158599">
    <property type="protein sequence ID" value="CVK34200.1"/>
    <property type="molecule type" value="Genomic_DNA"/>
</dbReference>
<dbReference type="SUPFAM" id="SSF46785">
    <property type="entry name" value="Winged helix' DNA-binding domain"/>
    <property type="match status" value="1"/>
</dbReference>
<dbReference type="OrthoDB" id="30795at2157"/>
<dbReference type="PANTHER" id="PTHR34293:SF1">
    <property type="entry name" value="HTH-TYPE TRANSCRIPTIONAL REGULATOR TRMBL2"/>
    <property type="match status" value="1"/>
</dbReference>
<gene>
    <name evidence="2" type="ORF">MMAB1_2987</name>
</gene>
<dbReference type="RefSeq" id="WP_062265507.1">
    <property type="nucleotide sequence ID" value="NZ_JAHAVR010000004.1"/>
</dbReference>
<accession>A0A0X3BQU2</accession>
<dbReference type="AlphaFoldDB" id="A0A0X3BQU2"/>
<dbReference type="InterPro" id="IPR051797">
    <property type="entry name" value="TrmB-like"/>
</dbReference>
<sequence>MDDLIRNLMALGLTEYEARVYAALVGIGEGSARQIHEASKVPRPRVYDIAEGLAARGFITIRRGNPHVYIPVEPGVVIHHLKSAADAAATAAAQGLDALSLDARSKNSPIWYVQGEWSIRRHAESLAGGVTRDLAVVCLDYGEIGEFARVIAETSRDHPVSVLLPNGKRGIRKPLGSASLHVPKPFCAFFQENIFEKIYCGPLSVDGSAYLLEYIFIADDRVCMIIYRENGVASAVVITLPFITCIQRQFVNRMIENAERIEGPARKGEGV</sequence>
<name>A0A0X3BQU2_9EURY</name>
<evidence type="ECO:0000313" key="3">
    <source>
        <dbReference type="Proteomes" id="UP000069850"/>
    </source>
</evidence>
<dbReference type="Gene3D" id="1.10.10.10">
    <property type="entry name" value="Winged helix-like DNA-binding domain superfamily/Winged helix DNA-binding domain"/>
    <property type="match status" value="1"/>
</dbReference>
<reference evidence="2 3" key="1">
    <citation type="submission" date="2016-01" db="EMBL/GenBank/DDBJ databases">
        <authorList>
            <person name="Manzoor S."/>
        </authorList>
    </citation>
    <scope>NUCLEOTIDE SEQUENCE [LARGE SCALE GENOMIC DNA]</scope>
    <source>
        <strain evidence="2">Methanoculleus sp MAB1</strain>
    </source>
</reference>
<protein>
    <submittedName>
        <fullName evidence="2">Transcriptional regulator, TrmB</fullName>
    </submittedName>
</protein>
<evidence type="ECO:0000259" key="1">
    <source>
        <dbReference type="Pfam" id="PF01978"/>
    </source>
</evidence>
<dbReference type="InterPro" id="IPR036388">
    <property type="entry name" value="WH-like_DNA-bd_sf"/>
</dbReference>
<dbReference type="InterPro" id="IPR036390">
    <property type="entry name" value="WH_DNA-bd_sf"/>
</dbReference>
<dbReference type="Pfam" id="PF01978">
    <property type="entry name" value="TrmB"/>
    <property type="match status" value="1"/>
</dbReference>
<dbReference type="Proteomes" id="UP000069850">
    <property type="component" value="Chromosome 1"/>
</dbReference>
<evidence type="ECO:0000313" key="2">
    <source>
        <dbReference type="EMBL" id="CVK34200.1"/>
    </source>
</evidence>
<feature type="domain" description="Transcription regulator TrmB N-terminal" evidence="1">
    <location>
        <begin position="8"/>
        <end position="74"/>
    </location>
</feature>
<dbReference type="PANTHER" id="PTHR34293">
    <property type="entry name" value="HTH-TYPE TRANSCRIPTIONAL REGULATOR TRMBL2"/>
    <property type="match status" value="1"/>
</dbReference>
<proteinExistence type="predicted"/>
<organism evidence="2 3">
    <name type="scientific">Methanoculleus bourgensis</name>
    <dbReference type="NCBI Taxonomy" id="83986"/>
    <lineage>
        <taxon>Archaea</taxon>
        <taxon>Methanobacteriati</taxon>
        <taxon>Methanobacteriota</taxon>
        <taxon>Stenosarchaea group</taxon>
        <taxon>Methanomicrobia</taxon>
        <taxon>Methanomicrobiales</taxon>
        <taxon>Methanomicrobiaceae</taxon>
        <taxon>Methanoculleus</taxon>
    </lineage>
</organism>
<dbReference type="GeneID" id="27138492"/>
<dbReference type="KEGG" id="mema:MMAB1_2987"/>
<dbReference type="InterPro" id="IPR002831">
    <property type="entry name" value="Tscrpt_reg_TrmB_N"/>
</dbReference>